<sequence length="446" mass="47144">MATISRRTLIRGGTVIAGAEAGEAIERGEVLVDDGIVVAVGRSLEAEGAEIVEADGMIVMPGLVDTHKHTWQSAIRHRCTDIDLNPYFGEMFANRGARYSAEDVYIGNLLGALAAIDGGTTTLMDWSHIQNSPAHSDRAIDALQESGIRAIFGHGWPCVDLFDWIADSALPHTDDVRRIRESRLSDDGALVTLQLAGRGPELATIEATRADLAMARDLGIRTSIHMGCGVERGELAAIAQLGEAGLLGSDLNFVHCSESSDAELDLMAEHGISISLAPQHEFIMGGIGYSPIDRCQARGISIGLSSDTEAVGPADLFVQMRAALAAQRSVVNEGRSRAVPVPEPLSAADVFRMATLGGAEALGIADRVGVLRPGYQADLILIRGADLNLHPVSDPIAAVVTAAHPGNVDSVMVAGRFLKRAGALVGRDLEGVRAAAQESHDRLLRD</sequence>
<dbReference type="PANTHER" id="PTHR43794:SF5">
    <property type="entry name" value="CHLOROHYDROLASE FAMILY PROTEIN"/>
    <property type="match status" value="1"/>
</dbReference>
<dbReference type="RefSeq" id="WP_208097514.1">
    <property type="nucleotide sequence ID" value="NZ_JAGDYM010000007.1"/>
</dbReference>
<dbReference type="InterPro" id="IPR006680">
    <property type="entry name" value="Amidohydro-rel"/>
</dbReference>
<keyword evidence="3" id="KW-1185">Reference proteome</keyword>
<dbReference type="AlphaFoldDB" id="A0A939MK80"/>
<dbReference type="NCBIfam" id="NF006056">
    <property type="entry name" value="PRK08204.1"/>
    <property type="match status" value="1"/>
</dbReference>
<dbReference type="SUPFAM" id="SSF51338">
    <property type="entry name" value="Composite domain of metallo-dependent hydrolases"/>
    <property type="match status" value="2"/>
</dbReference>
<comment type="caution">
    <text evidence="2">The sequence shown here is derived from an EMBL/GenBank/DDBJ whole genome shotgun (WGS) entry which is preliminary data.</text>
</comment>
<dbReference type="PANTHER" id="PTHR43794">
    <property type="entry name" value="AMINOHYDROLASE SSNA-RELATED"/>
    <property type="match status" value="1"/>
</dbReference>
<evidence type="ECO:0000259" key="1">
    <source>
        <dbReference type="Pfam" id="PF01979"/>
    </source>
</evidence>
<dbReference type="Gene3D" id="2.30.40.10">
    <property type="entry name" value="Urease, subunit C, domain 1"/>
    <property type="match status" value="1"/>
</dbReference>
<feature type="domain" description="Amidohydrolase-related" evidence="1">
    <location>
        <begin position="58"/>
        <end position="417"/>
    </location>
</feature>
<dbReference type="GO" id="GO:0016810">
    <property type="term" value="F:hydrolase activity, acting on carbon-nitrogen (but not peptide) bonds"/>
    <property type="evidence" value="ECO:0007669"/>
    <property type="project" value="InterPro"/>
</dbReference>
<evidence type="ECO:0000313" key="2">
    <source>
        <dbReference type="EMBL" id="MBO1901760.1"/>
    </source>
</evidence>
<name>A0A939MK80_9MICO</name>
<reference evidence="2" key="1">
    <citation type="submission" date="2021-03" db="EMBL/GenBank/DDBJ databases">
        <title>Leucobacter chromiisoli sp. nov., isolated from chromium-containing soil of chemical plant.</title>
        <authorList>
            <person name="Xu Z."/>
        </authorList>
    </citation>
    <scope>NUCLEOTIDE SEQUENCE</scope>
    <source>
        <strain evidence="2">S27</strain>
    </source>
</reference>
<dbReference type="InterPro" id="IPR050287">
    <property type="entry name" value="MTA/SAH_deaminase"/>
</dbReference>
<dbReference type="EMBL" id="JAGDYM010000007">
    <property type="protein sequence ID" value="MBO1901760.1"/>
    <property type="molecule type" value="Genomic_DNA"/>
</dbReference>
<dbReference type="SUPFAM" id="SSF51556">
    <property type="entry name" value="Metallo-dependent hydrolases"/>
    <property type="match status" value="1"/>
</dbReference>
<dbReference type="InterPro" id="IPR032466">
    <property type="entry name" value="Metal_Hydrolase"/>
</dbReference>
<dbReference type="Proteomes" id="UP000664382">
    <property type="component" value="Unassembled WGS sequence"/>
</dbReference>
<dbReference type="Pfam" id="PF01979">
    <property type="entry name" value="Amidohydro_1"/>
    <property type="match status" value="1"/>
</dbReference>
<proteinExistence type="predicted"/>
<evidence type="ECO:0000313" key="3">
    <source>
        <dbReference type="Proteomes" id="UP000664382"/>
    </source>
</evidence>
<protein>
    <submittedName>
        <fullName evidence="2">Amidohydrolase family protein</fullName>
    </submittedName>
</protein>
<dbReference type="InterPro" id="IPR011059">
    <property type="entry name" value="Metal-dep_hydrolase_composite"/>
</dbReference>
<organism evidence="2 3">
    <name type="scientific">Leucobacter weissii</name>
    <dbReference type="NCBI Taxonomy" id="1983706"/>
    <lineage>
        <taxon>Bacteria</taxon>
        <taxon>Bacillati</taxon>
        <taxon>Actinomycetota</taxon>
        <taxon>Actinomycetes</taxon>
        <taxon>Micrococcales</taxon>
        <taxon>Microbacteriaceae</taxon>
        <taxon>Leucobacter</taxon>
    </lineage>
</organism>
<accession>A0A939MK80</accession>
<dbReference type="Gene3D" id="3.20.20.140">
    <property type="entry name" value="Metal-dependent hydrolases"/>
    <property type="match status" value="1"/>
</dbReference>
<gene>
    <name evidence="2" type="ORF">J4H92_07325</name>
</gene>